<dbReference type="OrthoDB" id="3266227at2759"/>
<evidence type="ECO:0000313" key="2">
    <source>
        <dbReference type="EMBL" id="TDL15442.1"/>
    </source>
</evidence>
<feature type="region of interest" description="Disordered" evidence="1">
    <location>
        <begin position="142"/>
        <end position="161"/>
    </location>
</feature>
<evidence type="ECO:0000313" key="3">
    <source>
        <dbReference type="Proteomes" id="UP000294933"/>
    </source>
</evidence>
<name>A0A4Y7PKU3_9AGAM</name>
<keyword evidence="3" id="KW-1185">Reference proteome</keyword>
<gene>
    <name evidence="2" type="ORF">BD410DRAFT_120497</name>
</gene>
<organism evidence="2 3">
    <name type="scientific">Rickenella mellea</name>
    <dbReference type="NCBI Taxonomy" id="50990"/>
    <lineage>
        <taxon>Eukaryota</taxon>
        <taxon>Fungi</taxon>
        <taxon>Dikarya</taxon>
        <taxon>Basidiomycota</taxon>
        <taxon>Agaricomycotina</taxon>
        <taxon>Agaricomycetes</taxon>
        <taxon>Hymenochaetales</taxon>
        <taxon>Rickenellaceae</taxon>
        <taxon>Rickenella</taxon>
    </lineage>
</organism>
<sequence>MLYMPAVIETTAGIQTGPLATGTYLITNIRVHTHAVLAEDKTVVGDVRTNSDPESGRLRKMLWHVTALENGKYTIQNIRRDTPLYAVSQSKRKIGDIISRSKTKIGDIITASTSVQQCIITETARNGQYVYVIPIQVTPKYITNTTPSRPSPGSSTLIPRI</sequence>
<protein>
    <submittedName>
        <fullName evidence="2">Uncharacterized protein</fullName>
    </submittedName>
</protein>
<reference evidence="2 3" key="1">
    <citation type="submission" date="2018-06" db="EMBL/GenBank/DDBJ databases">
        <title>A transcriptomic atlas of mushroom development highlights an independent origin of complex multicellularity.</title>
        <authorList>
            <consortium name="DOE Joint Genome Institute"/>
            <person name="Krizsan K."/>
            <person name="Almasi E."/>
            <person name="Merenyi Z."/>
            <person name="Sahu N."/>
            <person name="Viragh M."/>
            <person name="Koszo T."/>
            <person name="Mondo S."/>
            <person name="Kiss B."/>
            <person name="Balint B."/>
            <person name="Kues U."/>
            <person name="Barry K."/>
            <person name="Hegedus J.C."/>
            <person name="Henrissat B."/>
            <person name="Johnson J."/>
            <person name="Lipzen A."/>
            <person name="Ohm R."/>
            <person name="Nagy I."/>
            <person name="Pangilinan J."/>
            <person name="Yan J."/>
            <person name="Xiong Y."/>
            <person name="Grigoriev I.V."/>
            <person name="Hibbett D.S."/>
            <person name="Nagy L.G."/>
        </authorList>
    </citation>
    <scope>NUCLEOTIDE SEQUENCE [LARGE SCALE GENOMIC DNA]</scope>
    <source>
        <strain evidence="2 3">SZMC22713</strain>
    </source>
</reference>
<accession>A0A4Y7PKU3</accession>
<dbReference type="AlphaFoldDB" id="A0A4Y7PKU3"/>
<dbReference type="Proteomes" id="UP000294933">
    <property type="component" value="Unassembled WGS sequence"/>
</dbReference>
<evidence type="ECO:0000256" key="1">
    <source>
        <dbReference type="SAM" id="MobiDB-lite"/>
    </source>
</evidence>
<dbReference type="EMBL" id="ML170275">
    <property type="protein sequence ID" value="TDL15442.1"/>
    <property type="molecule type" value="Genomic_DNA"/>
</dbReference>
<dbReference type="VEuPathDB" id="FungiDB:BD410DRAFT_120497"/>
<proteinExistence type="predicted"/>
<feature type="compositionally biased region" description="Low complexity" evidence="1">
    <location>
        <begin position="143"/>
        <end position="161"/>
    </location>
</feature>